<gene>
    <name evidence="15" type="ORF">CJ030_MR7G024821</name>
</gene>
<feature type="binding site" evidence="11">
    <location>
        <position position="159"/>
    </location>
    <ligand>
        <name>Mn(2+)</name>
        <dbReference type="ChEBI" id="CHEBI:29035"/>
    </ligand>
</feature>
<dbReference type="PRINTS" id="PR00325">
    <property type="entry name" value="GERMIN"/>
</dbReference>
<evidence type="ECO:0000256" key="13">
    <source>
        <dbReference type="RuleBase" id="RU366015"/>
    </source>
</evidence>
<dbReference type="GO" id="GO:0030145">
    <property type="term" value="F:manganese ion binding"/>
    <property type="evidence" value="ECO:0007669"/>
    <property type="project" value="UniProtKB-UniRule"/>
</dbReference>
<evidence type="ECO:0000256" key="3">
    <source>
        <dbReference type="ARBA" id="ARBA00022523"/>
    </source>
</evidence>
<evidence type="ECO:0000259" key="14">
    <source>
        <dbReference type="SMART" id="SM00835"/>
    </source>
</evidence>
<evidence type="ECO:0000256" key="2">
    <source>
        <dbReference type="ARBA" id="ARBA00007456"/>
    </source>
</evidence>
<evidence type="ECO:0000256" key="7">
    <source>
        <dbReference type="ARBA" id="ARBA00023157"/>
    </source>
</evidence>
<keyword evidence="6 13" id="KW-0732">Signal</keyword>
<dbReference type="Proteomes" id="UP000516437">
    <property type="component" value="Chromosome 7"/>
</dbReference>
<keyword evidence="4 13" id="KW-0964">Secreted</keyword>
<protein>
    <recommendedName>
        <fullName evidence="13">Germin-like protein</fullName>
    </recommendedName>
</protein>
<dbReference type="CDD" id="cd02241">
    <property type="entry name" value="cupin_OxOx"/>
    <property type="match status" value="1"/>
</dbReference>
<dbReference type="FunFam" id="2.60.120.10:FF:000025">
    <property type="entry name" value="germin-like protein subfamily 2 member 1"/>
    <property type="match status" value="1"/>
</dbReference>
<dbReference type="InterPro" id="IPR019780">
    <property type="entry name" value="Germin_Mn-BS"/>
</dbReference>
<name>A0A6A1V7G5_9ROSI</name>
<evidence type="ECO:0000256" key="8">
    <source>
        <dbReference type="ARBA" id="ARBA00023180"/>
    </source>
</evidence>
<keyword evidence="8" id="KW-0325">Glycoprotein</keyword>
<feature type="disulfide bond" evidence="12">
    <location>
        <begin position="33"/>
        <end position="50"/>
    </location>
</feature>
<dbReference type="InterPro" id="IPR014710">
    <property type="entry name" value="RmlC-like_jellyroll"/>
</dbReference>
<comment type="subcellular location">
    <subcellularLocation>
        <location evidence="1 13">Secreted</location>
        <location evidence="1 13">Extracellular space</location>
        <location evidence="1 13">Apoplast</location>
    </subcellularLocation>
</comment>
<feature type="binding site" evidence="11">
    <location>
        <position position="113"/>
    </location>
    <ligand>
        <name>Mn(2+)</name>
        <dbReference type="ChEBI" id="CHEBI:29035"/>
    </ligand>
</feature>
<dbReference type="GO" id="GO:2000280">
    <property type="term" value="P:regulation of root development"/>
    <property type="evidence" value="ECO:0007669"/>
    <property type="project" value="UniProtKB-ARBA"/>
</dbReference>
<feature type="binding site" evidence="11">
    <location>
        <position position="120"/>
    </location>
    <ligand>
        <name>Mn(2+)</name>
        <dbReference type="ChEBI" id="CHEBI:29035"/>
    </ligand>
</feature>
<dbReference type="OrthoDB" id="1921208at2759"/>
<keyword evidence="16" id="KW-1185">Reference proteome</keyword>
<dbReference type="GO" id="GO:0048046">
    <property type="term" value="C:apoplast"/>
    <property type="evidence" value="ECO:0007669"/>
    <property type="project" value="UniProtKB-SubCell"/>
</dbReference>
<reference evidence="15 16" key="1">
    <citation type="journal article" date="2019" name="Plant Biotechnol. J.">
        <title>The red bayberry genome and genetic basis of sex determination.</title>
        <authorList>
            <person name="Jia H.M."/>
            <person name="Jia H.J."/>
            <person name="Cai Q.L."/>
            <person name="Wang Y."/>
            <person name="Zhao H.B."/>
            <person name="Yang W.F."/>
            <person name="Wang G.Y."/>
            <person name="Li Y.H."/>
            <person name="Zhan D.L."/>
            <person name="Shen Y.T."/>
            <person name="Niu Q.F."/>
            <person name="Chang L."/>
            <person name="Qiu J."/>
            <person name="Zhao L."/>
            <person name="Xie H.B."/>
            <person name="Fu W.Y."/>
            <person name="Jin J."/>
            <person name="Li X.W."/>
            <person name="Jiao Y."/>
            <person name="Zhou C.C."/>
            <person name="Tu T."/>
            <person name="Chai C.Y."/>
            <person name="Gao J.L."/>
            <person name="Fan L.J."/>
            <person name="van de Weg E."/>
            <person name="Wang J.Y."/>
            <person name="Gao Z.S."/>
        </authorList>
    </citation>
    <scope>NUCLEOTIDE SEQUENCE [LARGE SCALE GENOMIC DNA]</scope>
    <source>
        <tissue evidence="15">Leaves</tissue>
    </source>
</reference>
<evidence type="ECO:0000256" key="9">
    <source>
        <dbReference type="ARBA" id="ARBA00023211"/>
    </source>
</evidence>
<dbReference type="SMART" id="SM00835">
    <property type="entry name" value="Cupin_1"/>
    <property type="match status" value="1"/>
</dbReference>
<organism evidence="15 16">
    <name type="scientific">Morella rubra</name>
    <name type="common">Chinese bayberry</name>
    <dbReference type="NCBI Taxonomy" id="262757"/>
    <lineage>
        <taxon>Eukaryota</taxon>
        <taxon>Viridiplantae</taxon>
        <taxon>Streptophyta</taxon>
        <taxon>Embryophyta</taxon>
        <taxon>Tracheophyta</taxon>
        <taxon>Spermatophyta</taxon>
        <taxon>Magnoliopsida</taxon>
        <taxon>eudicotyledons</taxon>
        <taxon>Gunneridae</taxon>
        <taxon>Pentapetalae</taxon>
        <taxon>rosids</taxon>
        <taxon>fabids</taxon>
        <taxon>Fagales</taxon>
        <taxon>Myricaceae</taxon>
        <taxon>Morella</taxon>
    </lineage>
</organism>
<dbReference type="GO" id="GO:0010497">
    <property type="term" value="P:plasmodesmata-mediated intercellular transport"/>
    <property type="evidence" value="ECO:0007669"/>
    <property type="project" value="UniProtKB-ARBA"/>
</dbReference>
<dbReference type="PROSITE" id="PS00725">
    <property type="entry name" value="GERMIN"/>
    <property type="match status" value="1"/>
</dbReference>
<comment type="caution">
    <text evidence="15">The sequence shown here is derived from an EMBL/GenBank/DDBJ whole genome shotgun (WGS) entry which is preliminary data.</text>
</comment>
<dbReference type="Gene3D" id="2.60.120.10">
    <property type="entry name" value="Jelly Rolls"/>
    <property type="match status" value="1"/>
</dbReference>
<feature type="chain" id="PRO_5025719460" description="Germin-like protein" evidence="13">
    <location>
        <begin position="25"/>
        <end position="219"/>
    </location>
</feature>
<evidence type="ECO:0000256" key="5">
    <source>
        <dbReference type="ARBA" id="ARBA00022723"/>
    </source>
</evidence>
<evidence type="ECO:0000313" key="15">
    <source>
        <dbReference type="EMBL" id="KAB1207828.1"/>
    </source>
</evidence>
<proteinExistence type="inferred from homology"/>
<comment type="similarity">
    <text evidence="2 13">Belongs to the germin family.</text>
</comment>
<dbReference type="AlphaFoldDB" id="A0A6A1V7G5"/>
<evidence type="ECO:0000256" key="10">
    <source>
        <dbReference type="PIRSR" id="PIRSR601929-1"/>
    </source>
</evidence>
<feature type="binding site" evidence="10">
    <location>
        <position position="120"/>
    </location>
    <ligand>
        <name>oxalate</name>
        <dbReference type="ChEBI" id="CHEBI:30623"/>
    </ligand>
</feature>
<dbReference type="GO" id="GO:0009506">
    <property type="term" value="C:plasmodesma"/>
    <property type="evidence" value="ECO:0007669"/>
    <property type="project" value="UniProtKB-ARBA"/>
</dbReference>
<evidence type="ECO:0000256" key="11">
    <source>
        <dbReference type="PIRSR" id="PIRSR601929-2"/>
    </source>
</evidence>
<feature type="signal peptide" evidence="13">
    <location>
        <begin position="1"/>
        <end position="24"/>
    </location>
</feature>
<keyword evidence="7 12" id="KW-1015">Disulfide bond</keyword>
<keyword evidence="9 10" id="KW-0464">Manganese</keyword>
<feature type="binding site" evidence="10">
    <location>
        <position position="115"/>
    </location>
    <ligand>
        <name>oxalate</name>
        <dbReference type="ChEBI" id="CHEBI:30623"/>
    </ligand>
</feature>
<dbReference type="SUPFAM" id="SSF51182">
    <property type="entry name" value="RmlC-like cupins"/>
    <property type="match status" value="1"/>
</dbReference>
<dbReference type="PANTHER" id="PTHR31238">
    <property type="entry name" value="GERMIN-LIKE PROTEIN SUBFAMILY 3 MEMBER 3"/>
    <property type="match status" value="1"/>
</dbReference>
<evidence type="ECO:0000313" key="16">
    <source>
        <dbReference type="Proteomes" id="UP000516437"/>
    </source>
</evidence>
<keyword evidence="3 13" id="KW-0052">Apoplast</keyword>
<dbReference type="EMBL" id="RXIC02000025">
    <property type="protein sequence ID" value="KAB1207828.1"/>
    <property type="molecule type" value="Genomic_DNA"/>
</dbReference>
<dbReference type="Pfam" id="PF00190">
    <property type="entry name" value="Cupin_1"/>
    <property type="match status" value="1"/>
</dbReference>
<evidence type="ECO:0000256" key="6">
    <source>
        <dbReference type="ARBA" id="ARBA00022729"/>
    </source>
</evidence>
<dbReference type="InterPro" id="IPR011051">
    <property type="entry name" value="RmlC_Cupin_sf"/>
</dbReference>
<feature type="binding site" evidence="11">
    <location>
        <position position="115"/>
    </location>
    <ligand>
        <name>Mn(2+)</name>
        <dbReference type="ChEBI" id="CHEBI:29035"/>
    </ligand>
</feature>
<evidence type="ECO:0000256" key="1">
    <source>
        <dbReference type="ARBA" id="ARBA00004271"/>
    </source>
</evidence>
<dbReference type="InterPro" id="IPR006045">
    <property type="entry name" value="Cupin_1"/>
</dbReference>
<dbReference type="InterPro" id="IPR001929">
    <property type="entry name" value="Germin"/>
</dbReference>
<accession>A0A6A1V7G5</accession>
<evidence type="ECO:0000256" key="12">
    <source>
        <dbReference type="PIRSR" id="PIRSR601929-3"/>
    </source>
</evidence>
<sequence length="219" mass="23435">MNTSGSPLLQLLLGLALILGLAKPDPDALQDYCIADNRRPGSIFTNDVPCIDPARANSSYFATSALSRPGNTGSNQYGSNVTLVNTVNLPGLNTMGLTMARIDIAADGIVPLHSHPRASEVTICLKGELTVGFMDTSNRQYTEKLRPGDSFVFPKGLVHFIYNRDGKRPAVAVSGFNSQDPGTQLASMATFASKHGIPDAVLKRAFRISNQELTTRLGT</sequence>
<keyword evidence="5 10" id="KW-0479">Metal-binding</keyword>
<evidence type="ECO:0000256" key="4">
    <source>
        <dbReference type="ARBA" id="ARBA00022525"/>
    </source>
</evidence>
<feature type="domain" description="Cupin type-1" evidence="14">
    <location>
        <begin position="64"/>
        <end position="214"/>
    </location>
</feature>